<evidence type="ECO:0000256" key="1">
    <source>
        <dbReference type="ARBA" id="ARBA00006484"/>
    </source>
</evidence>
<dbReference type="AlphaFoldDB" id="A0A4V4NG62"/>
<protein>
    <submittedName>
        <fullName evidence="3">Uncharacterized protein</fullName>
    </submittedName>
</protein>
<comment type="similarity">
    <text evidence="1">Belongs to the short-chain dehydrogenases/reductases (SDR) family.</text>
</comment>
<dbReference type="Pfam" id="PF13561">
    <property type="entry name" value="adh_short_C2"/>
    <property type="match status" value="1"/>
</dbReference>
<dbReference type="Proteomes" id="UP000307173">
    <property type="component" value="Unassembled WGS sequence"/>
</dbReference>
<reference evidence="3 4" key="1">
    <citation type="journal article" date="2019" name="Front. Genet.">
        <title>Whole-Genome Sequencing of the Opportunistic Yeast Pathogen Candida inconspicua Uncovers Its Hybrid Origin.</title>
        <authorList>
            <person name="Mixao V."/>
            <person name="Hansen A.P."/>
            <person name="Saus E."/>
            <person name="Boekhout T."/>
            <person name="Lass-Florl C."/>
            <person name="Gabaldon T."/>
        </authorList>
    </citation>
    <scope>NUCLEOTIDE SEQUENCE [LARGE SCALE GENOMIC DNA]</scope>
    <source>
        <strain evidence="3 4">CBS 180</strain>
    </source>
</reference>
<dbReference type="OrthoDB" id="47007at2759"/>
<dbReference type="EMBL" id="SELW01000121">
    <property type="protein sequence ID" value="TID30740.1"/>
    <property type="molecule type" value="Genomic_DNA"/>
</dbReference>
<dbReference type="SUPFAM" id="SSF51735">
    <property type="entry name" value="NAD(P)-binding Rossmann-fold domains"/>
    <property type="match status" value="1"/>
</dbReference>
<dbReference type="InterPro" id="IPR036291">
    <property type="entry name" value="NAD(P)-bd_dom_sf"/>
</dbReference>
<dbReference type="PRINTS" id="PR00081">
    <property type="entry name" value="GDHRDH"/>
</dbReference>
<evidence type="ECO:0000313" key="3">
    <source>
        <dbReference type="EMBL" id="TID30740.1"/>
    </source>
</evidence>
<dbReference type="PRINTS" id="PR00080">
    <property type="entry name" value="SDRFAMILY"/>
</dbReference>
<organism evidence="3 4">
    <name type="scientific">Pichia inconspicua</name>
    <dbReference type="NCBI Taxonomy" id="52247"/>
    <lineage>
        <taxon>Eukaryota</taxon>
        <taxon>Fungi</taxon>
        <taxon>Dikarya</taxon>
        <taxon>Ascomycota</taxon>
        <taxon>Saccharomycotina</taxon>
        <taxon>Pichiomycetes</taxon>
        <taxon>Pichiales</taxon>
        <taxon>Pichiaceae</taxon>
        <taxon>Pichia</taxon>
    </lineage>
</organism>
<keyword evidence="4" id="KW-1185">Reference proteome</keyword>
<gene>
    <name evidence="3" type="ORF">CANINC_000656</name>
</gene>
<evidence type="ECO:0000313" key="4">
    <source>
        <dbReference type="Proteomes" id="UP000307173"/>
    </source>
</evidence>
<name>A0A4V4NG62_9ASCO</name>
<dbReference type="InterPro" id="IPR002347">
    <property type="entry name" value="SDR_fam"/>
</dbReference>
<dbReference type="PANTHER" id="PTHR48107">
    <property type="entry name" value="NADPH-DEPENDENT ALDEHYDE REDUCTASE-LIKE PROTEIN, CHLOROPLASTIC-RELATED"/>
    <property type="match status" value="1"/>
</dbReference>
<dbReference type="Gene3D" id="3.40.50.720">
    <property type="entry name" value="NAD(P)-binding Rossmann-like Domain"/>
    <property type="match status" value="1"/>
</dbReference>
<proteinExistence type="inferred from homology"/>
<sequence length="246" mass="27236">MFAGKSTIITGANKNLGKETAREFAKEGSNVLLHYHSSPDGVEDFANELSDKYGVKTVVFQGDLSDEETTIELFDTAITQFGSVDYAINNAGMIMHKNLSDVSIDEYTKMFDVNVKASFLFLREAEKKLTEKGSVVMITTSLLAGYTTGFSIYQAAKSAVYWMTKTASKETKRKITFNCISPGPMDTPFLYCEGTNEGVIEYLKSQTIEGRLTLIEDIVPIIKFIVKDGKWMTGQNLFANNGLFAP</sequence>
<accession>A0A4V4NG62</accession>
<dbReference type="STRING" id="52247.A0A4V4NG62"/>
<keyword evidence="2" id="KW-0560">Oxidoreductase</keyword>
<evidence type="ECO:0000256" key="2">
    <source>
        <dbReference type="ARBA" id="ARBA00023002"/>
    </source>
</evidence>
<dbReference type="GO" id="GO:0016614">
    <property type="term" value="F:oxidoreductase activity, acting on CH-OH group of donors"/>
    <property type="evidence" value="ECO:0007669"/>
    <property type="project" value="UniProtKB-ARBA"/>
</dbReference>
<dbReference type="PANTHER" id="PTHR48107:SF7">
    <property type="entry name" value="RE15974P"/>
    <property type="match status" value="1"/>
</dbReference>
<comment type="caution">
    <text evidence="3">The sequence shown here is derived from an EMBL/GenBank/DDBJ whole genome shotgun (WGS) entry which is preliminary data.</text>
</comment>